<feature type="region of interest" description="Disordered" evidence="1">
    <location>
        <begin position="13"/>
        <end position="64"/>
    </location>
</feature>
<keyword evidence="3" id="KW-0378">Hydrolase</keyword>
<dbReference type="InterPro" id="IPR011105">
    <property type="entry name" value="Cell_wall_hydrolase_SleB"/>
</dbReference>
<accession>A0A6J4E759</accession>
<reference evidence="3 5" key="1">
    <citation type="submission" date="2020-05" db="EMBL/GenBank/DDBJ databases">
        <title>Characterization of novel class B3 metallo-beta-lactamase from novel Pseudomonas species.</title>
        <authorList>
            <person name="Yamada K."/>
            <person name="Aoki K."/>
            <person name="Ishii Y."/>
        </authorList>
    </citation>
    <scope>NUCLEOTIDE SEQUENCE [LARGE SCALE GENOMIC DNA]</scope>
    <source>
        <strain evidence="3 5">TUM18999</strain>
        <strain evidence="4 6">TUM20286</strain>
    </source>
</reference>
<dbReference type="Proteomes" id="UP001054892">
    <property type="component" value="Unassembled WGS sequence"/>
</dbReference>
<feature type="domain" description="Cell wall hydrolase SleB" evidence="2">
    <location>
        <begin position="83"/>
        <end position="190"/>
    </location>
</feature>
<dbReference type="EMBL" id="AP023189">
    <property type="protein sequence ID" value="BCG25607.1"/>
    <property type="molecule type" value="Genomic_DNA"/>
</dbReference>
<evidence type="ECO:0000313" key="5">
    <source>
        <dbReference type="Proteomes" id="UP000509383"/>
    </source>
</evidence>
<keyword evidence="6" id="KW-1185">Reference proteome</keyword>
<dbReference type="InterPro" id="IPR042047">
    <property type="entry name" value="SleB_dom1"/>
</dbReference>
<dbReference type="GO" id="GO:0016787">
    <property type="term" value="F:hydrolase activity"/>
    <property type="evidence" value="ECO:0007669"/>
    <property type="project" value="UniProtKB-KW"/>
</dbReference>
<evidence type="ECO:0000313" key="3">
    <source>
        <dbReference type="EMBL" id="BCG25607.1"/>
    </source>
</evidence>
<evidence type="ECO:0000313" key="6">
    <source>
        <dbReference type="Proteomes" id="UP001054892"/>
    </source>
</evidence>
<evidence type="ECO:0000259" key="2">
    <source>
        <dbReference type="Pfam" id="PF07486"/>
    </source>
</evidence>
<feature type="compositionally biased region" description="Basic and acidic residues" evidence="1">
    <location>
        <begin position="16"/>
        <end position="36"/>
    </location>
</feature>
<protein>
    <submittedName>
        <fullName evidence="3">Cell wall hydrolase</fullName>
    </submittedName>
</protein>
<name>A0A6J4E759_9PSED</name>
<dbReference type="Proteomes" id="UP000509383">
    <property type="component" value="Chromosome"/>
</dbReference>
<dbReference type="KEGG" id="ptw:TUM18999_37980"/>
<dbReference type="Gene3D" id="1.10.10.2520">
    <property type="entry name" value="Cell wall hydrolase SleB, domain 1"/>
    <property type="match status" value="1"/>
</dbReference>
<evidence type="ECO:0000256" key="1">
    <source>
        <dbReference type="SAM" id="MobiDB-lite"/>
    </source>
</evidence>
<dbReference type="AlphaFoldDB" id="A0A6J4E759"/>
<evidence type="ECO:0000313" key="4">
    <source>
        <dbReference type="EMBL" id="GJN54386.1"/>
    </source>
</evidence>
<dbReference type="EMBL" id="BQKM01000011">
    <property type="protein sequence ID" value="GJN54386.1"/>
    <property type="molecule type" value="Genomic_DNA"/>
</dbReference>
<sequence length="206" mass="22470">MLCVAALLVGGPSHAGETREKAQAAEDKAEVLEEKAASQAPIPADTPPITRSEARAVDPDGEAPLDDPITCLARSIYWEAKGAPAQDMESVANVVMNRLGDGAFPKTVCAVVKQGSESRSCQFSWWCDGRPDEAVEDDRFTLAREIARKALNGQLRDRTDGALYFHDRNVSPSWAKKFTRTAQTQRLLFYKPRLEEPLAGAQDSAP</sequence>
<organism evidence="3 5">
    <name type="scientific">Pseudomonas tohonis</name>
    <dbReference type="NCBI Taxonomy" id="2725477"/>
    <lineage>
        <taxon>Bacteria</taxon>
        <taxon>Pseudomonadati</taxon>
        <taxon>Pseudomonadota</taxon>
        <taxon>Gammaproteobacteria</taxon>
        <taxon>Pseudomonadales</taxon>
        <taxon>Pseudomonadaceae</taxon>
        <taxon>Pseudomonas</taxon>
    </lineage>
</organism>
<gene>
    <name evidence="3" type="ORF">TUM18999_37980</name>
    <name evidence="4" type="ORF">TUM20286_41380</name>
</gene>
<dbReference type="Pfam" id="PF07486">
    <property type="entry name" value="Hydrolase_2"/>
    <property type="match status" value="1"/>
</dbReference>
<proteinExistence type="predicted"/>